<evidence type="ECO:0000313" key="3">
    <source>
        <dbReference type="Proteomes" id="UP000239532"/>
    </source>
</evidence>
<dbReference type="EMBL" id="MQUC01000003">
    <property type="protein sequence ID" value="PRP66742.1"/>
    <property type="molecule type" value="Genomic_DNA"/>
</dbReference>
<dbReference type="InterPro" id="IPR052336">
    <property type="entry name" value="MlaD_Phospholipid_Transporter"/>
</dbReference>
<dbReference type="PANTHER" id="PTHR33371">
    <property type="entry name" value="INTERMEMBRANE PHOSPHOLIPID TRANSPORT SYSTEM BINDING PROTEIN MLAD-RELATED"/>
    <property type="match status" value="1"/>
</dbReference>
<dbReference type="InterPro" id="IPR003399">
    <property type="entry name" value="Mce/MlaD"/>
</dbReference>
<comment type="caution">
    <text evidence="2">The sequence shown here is derived from an EMBL/GenBank/DDBJ whole genome shotgun (WGS) entry which is preliminary data.</text>
</comment>
<dbReference type="OrthoDB" id="9769132at2"/>
<evidence type="ECO:0000313" key="2">
    <source>
        <dbReference type="EMBL" id="PRP66742.1"/>
    </source>
</evidence>
<evidence type="ECO:0000259" key="1">
    <source>
        <dbReference type="Pfam" id="PF02470"/>
    </source>
</evidence>
<dbReference type="Pfam" id="PF02470">
    <property type="entry name" value="MlaD"/>
    <property type="match status" value="1"/>
</dbReference>
<gene>
    <name evidence="2" type="ORF">BST86_06325</name>
</gene>
<protein>
    <submittedName>
        <fullName evidence="2">ABC transporter substrate-binding protein</fullName>
    </submittedName>
</protein>
<keyword evidence="3" id="KW-1185">Reference proteome</keyword>
<proteinExistence type="predicted"/>
<dbReference type="PANTHER" id="PTHR33371:SF4">
    <property type="entry name" value="INTERMEMBRANE PHOSPHOLIPID TRANSPORT SYSTEM BINDING PROTEIN MLAD"/>
    <property type="match status" value="1"/>
</dbReference>
<sequence length="317" mass="35129">MKFTKEIKVGLLTVAAIALFVFGYSFLNGRNLLKADRSFYAVYNNVEGLTKSAPVTINGLVVGNIDDIYFLDSRGRLIVKFHVDEKFNFSKESTATVYSTGLIGGKALAIIPNFESDARLAKPGDTLISKTDSGIEGQIMEEFLPLKDKIENMVVSADSVLTAVNKTLNPDTRKAIVQSLQELNRTLIQVQGLSSNANQFLTNNDKELSSTIKNLNKTTENFAKISDTLAQVQIASVVKDLEVTVGKFNNLLDDVAEGEGTLGKLMTDDRLYTNLERATRQAEMLLQDIKLNPTRYINISVFGKKNKEYVEPDDRKL</sequence>
<dbReference type="Proteomes" id="UP000239532">
    <property type="component" value="Unassembled WGS sequence"/>
</dbReference>
<accession>A0A2S9WTE2</accession>
<organism evidence="2 3">
    <name type="scientific">Nonlabens agnitus</name>
    <dbReference type="NCBI Taxonomy" id="870484"/>
    <lineage>
        <taxon>Bacteria</taxon>
        <taxon>Pseudomonadati</taxon>
        <taxon>Bacteroidota</taxon>
        <taxon>Flavobacteriia</taxon>
        <taxon>Flavobacteriales</taxon>
        <taxon>Flavobacteriaceae</taxon>
        <taxon>Nonlabens</taxon>
    </lineage>
</organism>
<name>A0A2S9WTE2_9FLAO</name>
<reference evidence="2 3" key="1">
    <citation type="submission" date="2016-11" db="EMBL/GenBank/DDBJ databases">
        <title>Trade-off between light-utilization and light-protection in marine flavobacteria.</title>
        <authorList>
            <person name="Kumagai Y."/>
        </authorList>
    </citation>
    <scope>NUCLEOTIDE SEQUENCE [LARGE SCALE GENOMIC DNA]</scope>
    <source>
        <strain evidence="2 3">JCM 17109</strain>
    </source>
</reference>
<dbReference type="AlphaFoldDB" id="A0A2S9WTE2"/>
<feature type="domain" description="Mce/MlaD" evidence="1">
    <location>
        <begin position="38"/>
        <end position="112"/>
    </location>
</feature>
<dbReference type="RefSeq" id="WP_105982539.1">
    <property type="nucleotide sequence ID" value="NZ_MQUC01000003.1"/>
</dbReference>